<evidence type="ECO:0000313" key="2">
    <source>
        <dbReference type="Proteomes" id="UP001206890"/>
    </source>
</evidence>
<dbReference type="RefSeq" id="WP_141764065.1">
    <property type="nucleotide sequence ID" value="NZ_JAFFGT010000003.1"/>
</dbReference>
<name>A0AAW5QCA0_9ACTN</name>
<gene>
    <name evidence="1" type="ORF">M3D93_13655</name>
</gene>
<proteinExistence type="predicted"/>
<reference evidence="1" key="1">
    <citation type="submission" date="2022-04" db="EMBL/GenBank/DDBJ databases">
        <title>Human microbiome associated bacterial genomes.</title>
        <authorList>
            <person name="Sandstrom S."/>
            <person name="Salamzade R."/>
            <person name="Kalan L.R."/>
        </authorList>
    </citation>
    <scope>NUCLEOTIDE SEQUENCE</scope>
    <source>
        <strain evidence="1">P3-SID1762</strain>
    </source>
</reference>
<organism evidence="1 2">
    <name type="scientific">Dietzia cinnamea</name>
    <dbReference type="NCBI Taxonomy" id="321318"/>
    <lineage>
        <taxon>Bacteria</taxon>
        <taxon>Bacillati</taxon>
        <taxon>Actinomycetota</taxon>
        <taxon>Actinomycetes</taxon>
        <taxon>Mycobacteriales</taxon>
        <taxon>Dietziaceae</taxon>
        <taxon>Dietzia</taxon>
    </lineage>
</organism>
<dbReference type="Proteomes" id="UP001206890">
    <property type="component" value="Unassembled WGS sequence"/>
</dbReference>
<dbReference type="AlphaFoldDB" id="A0AAW5QCA0"/>
<evidence type="ECO:0000313" key="1">
    <source>
        <dbReference type="EMBL" id="MCT2118781.1"/>
    </source>
</evidence>
<sequence length="97" mass="10863">MSSLYRAGESSINANLKIKTREEASEAFQDIWRNNIGTVPEFPFAEIFIYAYGDAVLTAHYLTGSDALKWDVDAIDISVIREKLRPASINPPEARTD</sequence>
<comment type="caution">
    <text evidence="1">The sequence shown here is derived from an EMBL/GenBank/DDBJ whole genome shotgun (WGS) entry which is preliminary data.</text>
</comment>
<accession>A0AAW5QCA0</accession>
<protein>
    <submittedName>
        <fullName evidence="1">Uncharacterized protein</fullName>
    </submittedName>
</protein>
<dbReference type="EMBL" id="JALXTC010000077">
    <property type="protein sequence ID" value="MCT2118781.1"/>
    <property type="molecule type" value="Genomic_DNA"/>
</dbReference>